<feature type="transmembrane region" description="Helical" evidence="1">
    <location>
        <begin position="383"/>
        <end position="403"/>
    </location>
</feature>
<dbReference type="Proteomes" id="UP000675880">
    <property type="component" value="Unassembled WGS sequence"/>
</dbReference>
<sequence>MLTRAALKNPYAVFAICMIALILGAVSYQKMRVDIFPEIKLPSILVTTFYRGLSPSEMEGAITLKMEQRFVEASYVEHIESQSLSGMSYIKVFFQPEYGIDSAQSELTSLAYSIIRLLPPGVYPPSVYKFGVSSLPVGYLSISSDTLGPKEIRDLAYFNVRNQIATIPGISFGPPLGGKVRQITVFLDQQRLLARGISPSDVVNALNQQSAIIPAGNIKIGDLDYYVYSNSLVDVVDKINDIPIKIVNGTPVLIRDIGTAADSAAVQTSIVRVNGREATYLPITRQEGANTLEVTDGIRAKLSKLTEIPAGTTVKFLYDQSLYIRQAIANLQKEGLLGAGLAGLMIFIFLASVKAALVVGLAIPLSLTAALVALYLTGQSVNLMTLGGLALVIGTLLDNNIVVQENLHRHLEMGKDGRSAAEDSAMELTLPILVATICILIVYLPIMFFTGIVKYLFVPLAMTVAFAMLADYVVSMSVTPVVLAWLYQAGHTKSSDHEASADEGWFRYVLAMYEPLLSAGVRFKPVVIGLAALTLVATVVFLLPRLHTEFFPKVDAGNFTMLVMAPEGSRIEKTTAIVGHIEQLVHDTIPKDDLEEVISNTGLYYGDAARFAPNTGNHTAFVLVNLVTGHKGHTEDYIADLRKRFKGSLPGVEIAFQTGGIISDVLNFGLRAPIDIQVKGPNLDIIRPVAEQIQQRVAQVPNTVDVRIKQGKSYPELHIDVDRTKAAYYGINQNRVVVDVITGISSNLALSPNYWLDPKTANGYFLLAQYPEQSLTTTEDLLNIPIIGARTPLLPTASLTGGGIQGSTLALQNTPFAGRQMELTSGYYASGDDRRGPPVMLRDVASLKFKTGPDSVDHYDLSRLINVLVTPVGNDLGRVAKDIEQAMAGVPLPKDVTVQLRGEVANMRGAIQNFALALPLAVVLIYLVMVALFRSFIDPLIILVAVPLGWIGTVLTLHLTNTSVNVESMIGTLMMMGIVVSNSILLVDFANRMVRHGATAEHAVLEAGRRRIRPILMTALATILGLLPLALGFGEGNETMVPLARAVVGGLAVSTIMTLLVVPIMHSLVLIRRERPPMSSTPPATLEEI</sequence>
<dbReference type="PRINTS" id="PR00702">
    <property type="entry name" value="ACRIFLAVINRP"/>
</dbReference>
<dbReference type="Gene3D" id="3.30.70.1320">
    <property type="entry name" value="Multidrug efflux transporter AcrB pore domain like"/>
    <property type="match status" value="1"/>
</dbReference>
<name>A0ABM8S2T6_9BACT</name>
<feature type="transmembrane region" description="Helical" evidence="1">
    <location>
        <begin position="424"/>
        <end position="448"/>
    </location>
</feature>
<dbReference type="SUPFAM" id="SSF82866">
    <property type="entry name" value="Multidrug efflux transporter AcrB transmembrane domain"/>
    <property type="match status" value="2"/>
</dbReference>
<dbReference type="PANTHER" id="PTHR32063">
    <property type="match status" value="1"/>
</dbReference>
<feature type="transmembrane region" description="Helical" evidence="1">
    <location>
        <begin position="335"/>
        <end position="351"/>
    </location>
</feature>
<dbReference type="SUPFAM" id="SSF82693">
    <property type="entry name" value="Multidrug efflux transporter AcrB pore domain, PN1, PN2, PC1 and PC2 subdomains"/>
    <property type="match status" value="2"/>
</dbReference>
<keyword evidence="1" id="KW-0472">Membrane</keyword>
<dbReference type="EMBL" id="CAJNBJ010000018">
    <property type="protein sequence ID" value="CAE6785846.1"/>
    <property type="molecule type" value="Genomic_DNA"/>
</dbReference>
<keyword evidence="1" id="KW-1133">Transmembrane helix</keyword>
<protein>
    <submittedName>
        <fullName evidence="2">RND-type permease AcrB</fullName>
    </submittedName>
</protein>
<dbReference type="SUPFAM" id="SSF82714">
    <property type="entry name" value="Multidrug efflux transporter AcrB TolC docking domain, DN and DC subdomains"/>
    <property type="match status" value="1"/>
</dbReference>
<evidence type="ECO:0000313" key="3">
    <source>
        <dbReference type="Proteomes" id="UP000675880"/>
    </source>
</evidence>
<comment type="caution">
    <text evidence="2">The sequence shown here is derived from an EMBL/GenBank/DDBJ whole genome shotgun (WGS) entry which is preliminary data.</text>
</comment>
<feature type="transmembrane region" description="Helical" evidence="1">
    <location>
        <begin position="914"/>
        <end position="933"/>
    </location>
</feature>
<dbReference type="Gene3D" id="3.30.70.1440">
    <property type="entry name" value="Multidrug efflux transporter AcrB pore domain"/>
    <property type="match status" value="2"/>
</dbReference>
<gene>
    <name evidence="2" type="primary">acrB</name>
    <name evidence="2" type="ORF">NSPZN2_50103</name>
</gene>
<feature type="transmembrane region" description="Helical" evidence="1">
    <location>
        <begin position="358"/>
        <end position="377"/>
    </location>
</feature>
<feature type="transmembrane region" description="Helical" evidence="1">
    <location>
        <begin position="1015"/>
        <end position="1034"/>
    </location>
</feature>
<accession>A0ABM8S2T6</accession>
<dbReference type="Gene3D" id="3.30.70.1430">
    <property type="entry name" value="Multidrug efflux transporter AcrB pore domain"/>
    <property type="match status" value="2"/>
</dbReference>
<dbReference type="Gene3D" id="1.20.1640.10">
    <property type="entry name" value="Multidrug efflux transporter AcrB transmembrane domain"/>
    <property type="match status" value="3"/>
</dbReference>
<feature type="transmembrane region" description="Helical" evidence="1">
    <location>
        <begin position="969"/>
        <end position="987"/>
    </location>
</feature>
<dbReference type="PANTHER" id="PTHR32063:SF8">
    <property type="entry name" value="CATION EFFLUX PROTEIN"/>
    <property type="match status" value="1"/>
</dbReference>
<feature type="transmembrane region" description="Helical" evidence="1">
    <location>
        <begin position="460"/>
        <end position="487"/>
    </location>
</feature>
<dbReference type="Gene3D" id="3.30.2090.10">
    <property type="entry name" value="Multidrug efflux transporter AcrB TolC docking domain, DN and DC subdomains"/>
    <property type="match status" value="3"/>
</dbReference>
<evidence type="ECO:0000256" key="1">
    <source>
        <dbReference type="SAM" id="Phobius"/>
    </source>
</evidence>
<feature type="transmembrane region" description="Helical" evidence="1">
    <location>
        <begin position="1046"/>
        <end position="1071"/>
    </location>
</feature>
<dbReference type="InterPro" id="IPR001036">
    <property type="entry name" value="Acrflvin-R"/>
</dbReference>
<keyword evidence="3" id="KW-1185">Reference proteome</keyword>
<feature type="transmembrane region" description="Helical" evidence="1">
    <location>
        <begin position="940"/>
        <end position="957"/>
    </location>
</feature>
<dbReference type="Pfam" id="PF00873">
    <property type="entry name" value="ACR_tran"/>
    <property type="match status" value="2"/>
</dbReference>
<organism evidence="2 3">
    <name type="scientific">Nitrospira defluvii</name>
    <dbReference type="NCBI Taxonomy" id="330214"/>
    <lineage>
        <taxon>Bacteria</taxon>
        <taxon>Pseudomonadati</taxon>
        <taxon>Nitrospirota</taxon>
        <taxon>Nitrospiria</taxon>
        <taxon>Nitrospirales</taxon>
        <taxon>Nitrospiraceae</taxon>
        <taxon>Nitrospira</taxon>
    </lineage>
</organism>
<reference evidence="2 3" key="1">
    <citation type="submission" date="2021-02" db="EMBL/GenBank/DDBJ databases">
        <authorList>
            <person name="Han P."/>
        </authorList>
    </citation>
    <scope>NUCLEOTIDE SEQUENCE [LARGE SCALE GENOMIC DNA]</scope>
    <source>
        <strain evidence="2">Candidatus Nitrospira sp. ZN2</strain>
    </source>
</reference>
<keyword evidence="1" id="KW-0812">Transmembrane</keyword>
<dbReference type="RefSeq" id="WP_213043697.1">
    <property type="nucleotide sequence ID" value="NZ_CAJNBJ010000018.1"/>
</dbReference>
<evidence type="ECO:0000313" key="2">
    <source>
        <dbReference type="EMBL" id="CAE6785846.1"/>
    </source>
</evidence>
<feature type="transmembrane region" description="Helical" evidence="1">
    <location>
        <begin position="526"/>
        <end position="543"/>
    </location>
</feature>
<dbReference type="InterPro" id="IPR027463">
    <property type="entry name" value="AcrB_DN_DC_subdom"/>
</dbReference>
<proteinExistence type="predicted"/>